<dbReference type="SMART" id="SM00430">
    <property type="entry name" value="HOLI"/>
    <property type="match status" value="1"/>
</dbReference>
<evidence type="ECO:0000256" key="2">
    <source>
        <dbReference type="ARBA" id="ARBA00023163"/>
    </source>
</evidence>
<evidence type="ECO:0000259" key="5">
    <source>
        <dbReference type="PROSITE" id="PS51843"/>
    </source>
</evidence>
<keyword evidence="3" id="KW-0675">Receptor</keyword>
<dbReference type="PROSITE" id="PS51843">
    <property type="entry name" value="NR_LBD"/>
    <property type="match status" value="1"/>
</dbReference>
<evidence type="ECO:0000256" key="1">
    <source>
        <dbReference type="ARBA" id="ARBA00023015"/>
    </source>
</evidence>
<name>A0A2A2L5P0_9BILA</name>
<dbReference type="InterPro" id="IPR000536">
    <property type="entry name" value="Nucl_hrmn_rcpt_lig-bd"/>
</dbReference>
<dbReference type="OrthoDB" id="6159439at2759"/>
<dbReference type="PANTHER" id="PTHR46587:SF5">
    <property type="entry name" value="NUCLEAR HORMONE RECEPTOR FAMILY"/>
    <property type="match status" value="1"/>
</dbReference>
<dbReference type="SUPFAM" id="SSF48508">
    <property type="entry name" value="Nuclear receptor ligand-binding domain"/>
    <property type="match status" value="1"/>
</dbReference>
<proteinExistence type="predicted"/>
<protein>
    <recommendedName>
        <fullName evidence="5">NR LBD domain-containing protein</fullName>
    </recommendedName>
</protein>
<dbReference type="STRING" id="2018661.A0A2A2L5P0"/>
<dbReference type="Pfam" id="PF00104">
    <property type="entry name" value="Hormone_recep"/>
    <property type="match status" value="1"/>
</dbReference>
<evidence type="ECO:0000313" key="7">
    <source>
        <dbReference type="Proteomes" id="UP000218231"/>
    </source>
</evidence>
<evidence type="ECO:0000256" key="4">
    <source>
        <dbReference type="SAM" id="MobiDB-lite"/>
    </source>
</evidence>
<evidence type="ECO:0000256" key="3">
    <source>
        <dbReference type="ARBA" id="ARBA00023170"/>
    </source>
</evidence>
<dbReference type="EMBL" id="LIAE01007166">
    <property type="protein sequence ID" value="PAV81498.1"/>
    <property type="molecule type" value="Genomic_DNA"/>
</dbReference>
<dbReference type="InterPro" id="IPR035500">
    <property type="entry name" value="NHR-like_dom_sf"/>
</dbReference>
<feature type="compositionally biased region" description="Polar residues" evidence="4">
    <location>
        <begin position="1"/>
        <end position="20"/>
    </location>
</feature>
<evidence type="ECO:0000313" key="6">
    <source>
        <dbReference type="EMBL" id="PAV81499.1"/>
    </source>
</evidence>
<keyword evidence="7" id="KW-1185">Reference proteome</keyword>
<feature type="domain" description="NR LBD" evidence="5">
    <location>
        <begin position="101"/>
        <end position="348"/>
    </location>
</feature>
<comment type="caution">
    <text evidence="6">The sequence shown here is derived from an EMBL/GenBank/DDBJ whole genome shotgun (WGS) entry which is preliminary data.</text>
</comment>
<dbReference type="AlphaFoldDB" id="A0A2A2L5P0"/>
<dbReference type="Proteomes" id="UP000218231">
    <property type="component" value="Unassembled WGS sequence"/>
</dbReference>
<dbReference type="Gene3D" id="1.10.565.10">
    <property type="entry name" value="Retinoid X Receptor"/>
    <property type="match status" value="1"/>
</dbReference>
<keyword evidence="1" id="KW-0805">Transcription regulation</keyword>
<feature type="region of interest" description="Disordered" evidence="4">
    <location>
        <begin position="1"/>
        <end position="24"/>
    </location>
</feature>
<reference evidence="6 7" key="1">
    <citation type="journal article" date="2017" name="Curr. Biol.">
        <title>Genome architecture and evolution of a unichromosomal asexual nematode.</title>
        <authorList>
            <person name="Fradin H."/>
            <person name="Zegar C."/>
            <person name="Gutwein M."/>
            <person name="Lucas J."/>
            <person name="Kovtun M."/>
            <person name="Corcoran D."/>
            <person name="Baugh L.R."/>
            <person name="Kiontke K."/>
            <person name="Gunsalus K."/>
            <person name="Fitch D.H."/>
            <person name="Piano F."/>
        </authorList>
    </citation>
    <scope>NUCLEOTIDE SEQUENCE [LARGE SCALE GENOMIC DNA]</scope>
    <source>
        <strain evidence="6">PF1309</strain>
    </source>
</reference>
<dbReference type="PANTHER" id="PTHR46587">
    <property type="entry name" value="NUCLEAR HORMONE RECEPTOR FAMILY"/>
    <property type="match status" value="1"/>
</dbReference>
<organism evidence="6 7">
    <name type="scientific">Diploscapter pachys</name>
    <dbReference type="NCBI Taxonomy" id="2018661"/>
    <lineage>
        <taxon>Eukaryota</taxon>
        <taxon>Metazoa</taxon>
        <taxon>Ecdysozoa</taxon>
        <taxon>Nematoda</taxon>
        <taxon>Chromadorea</taxon>
        <taxon>Rhabditida</taxon>
        <taxon>Rhabditina</taxon>
        <taxon>Rhabditomorpha</taxon>
        <taxon>Rhabditoidea</taxon>
        <taxon>Rhabditidae</taxon>
        <taxon>Diploscapter</taxon>
    </lineage>
</organism>
<dbReference type="EMBL" id="LIAE01007166">
    <property type="protein sequence ID" value="PAV81499.1"/>
    <property type="molecule type" value="Genomic_DNA"/>
</dbReference>
<gene>
    <name evidence="6" type="ORF">WR25_16622</name>
</gene>
<keyword evidence="2" id="KW-0804">Transcription</keyword>
<accession>A0A2A2L5P0</accession>
<sequence>MENGSICNDSPQSSLTSEQSPGEFVHKPGFIYDSLRSSSNGFGRPTFSRANSEIRTNGTSVKIEVDDESPCSSRQAEKNQYPFEIDSDEYNEFKLLVFAYREHTRMMQLNFASFESFLDEIEHGVKLREMIPTDVDKLSTTELTGLLYWIEKMTPFTELPKDDRDILLKRFSVRKLSLDHFYSASKNPEYVAKKRFVMNNYTYVSEDKTGFELPGDDEKQIAAKKEIFASTFERFWKNIIFPFVDMKISDAEIVYLHLQLMWGYSNMDHVSMPTKFVLRQRRDWAMKRLFEWYSIHRQEDPGVRFGELTLLLGEIETICDLHCQDFQVAKLFEFVDMSEYWYEQLAYQPCNTITVRYDTDTPNHLKTWNAMGVANQIGLDLKQLMVNTNVPFKHVVSRPIQMTNRQVTVAAGLSDDIKNENEMDGYVKEDGNEFQGQQPKKPRVEGVCTINLETGQIINSFPIALFTAPIS</sequence>